<sequence length="281" mass="33527">MHFGQPFGDQEKRKVAVVIPLSNRSTFTVDEEISYKQLVHFLGKYDRYFVTPKSLDIDFPESRIRRFDDRYFGSIVAHTKLMLSAMFYDSFSDYEYILIHHLDALVFSDQLLKWCEEGFDYIGPPWIKCDATPWVEVSRVGNGGLSLRKIKSFLRVFDSDRHWVDPDEYWEGFCRAHPLPTQLLNLPRKFLKRLVYFNNVKHELAQWPFRTDGKGNEDYFWADEATRYYPPFNVAPFKVGLRFAFEVAPRLCYQMNNYQLPFGCHAWPRYDRAFWEPYLLK</sequence>
<dbReference type="EMBL" id="LT828648">
    <property type="protein sequence ID" value="SLM50216.1"/>
    <property type="molecule type" value="Genomic_DNA"/>
</dbReference>
<evidence type="ECO:0000259" key="1">
    <source>
        <dbReference type="Pfam" id="PF18922"/>
    </source>
</evidence>
<dbReference type="RefSeq" id="WP_080888342.1">
    <property type="nucleotide sequence ID" value="NZ_LT828648.1"/>
</dbReference>
<evidence type="ECO:0000313" key="3">
    <source>
        <dbReference type="Proteomes" id="UP000192042"/>
    </source>
</evidence>
<protein>
    <recommendedName>
        <fullName evidence="1">DUF5672 domain-containing protein</fullName>
    </recommendedName>
</protein>
<proteinExistence type="predicted"/>
<dbReference type="AlphaFoldDB" id="A0A1W1IB34"/>
<dbReference type="Proteomes" id="UP000192042">
    <property type="component" value="Chromosome I"/>
</dbReference>
<evidence type="ECO:0000313" key="2">
    <source>
        <dbReference type="EMBL" id="SLM50216.1"/>
    </source>
</evidence>
<gene>
    <name evidence="2" type="ORF">NSJP_4049</name>
</gene>
<name>A0A1W1IB34_9BACT</name>
<organism evidence="2 3">
    <name type="scientific">Nitrospira japonica</name>
    <dbReference type="NCBI Taxonomy" id="1325564"/>
    <lineage>
        <taxon>Bacteria</taxon>
        <taxon>Pseudomonadati</taxon>
        <taxon>Nitrospirota</taxon>
        <taxon>Nitrospiria</taxon>
        <taxon>Nitrospirales</taxon>
        <taxon>Nitrospiraceae</taxon>
        <taxon>Nitrospira</taxon>
    </lineage>
</organism>
<dbReference type="InterPro" id="IPR043729">
    <property type="entry name" value="DUF5672"/>
</dbReference>
<dbReference type="STRING" id="1325564.NSJP_4049"/>
<dbReference type="KEGG" id="nja:NSJP_4049"/>
<dbReference type="Pfam" id="PF18922">
    <property type="entry name" value="DUF5672"/>
    <property type="match status" value="1"/>
</dbReference>
<reference evidence="2 3" key="1">
    <citation type="submission" date="2017-03" db="EMBL/GenBank/DDBJ databases">
        <authorList>
            <person name="Afonso C.L."/>
            <person name="Miller P.J."/>
            <person name="Scott M.A."/>
            <person name="Spackman E."/>
            <person name="Goraichik I."/>
            <person name="Dimitrov K.M."/>
            <person name="Suarez D.L."/>
            <person name="Swayne D.E."/>
        </authorList>
    </citation>
    <scope>NUCLEOTIDE SEQUENCE [LARGE SCALE GENOMIC DNA]</scope>
    <source>
        <strain evidence="2">Genome sequencing of Nitrospira japonica strain NJ11</strain>
    </source>
</reference>
<feature type="domain" description="DUF5672" evidence="1">
    <location>
        <begin position="63"/>
        <end position="265"/>
    </location>
</feature>
<accession>A0A1W1IB34</accession>
<keyword evidence="3" id="KW-1185">Reference proteome</keyword>
<dbReference type="OrthoDB" id="7391526at2"/>